<keyword evidence="2" id="KW-1185">Reference proteome</keyword>
<accession>A0A1T4Y6P7</accession>
<evidence type="ECO:0000313" key="1">
    <source>
        <dbReference type="EMBL" id="SKA97477.1"/>
    </source>
</evidence>
<gene>
    <name evidence="1" type="ORF">SAMN02745130_03996</name>
</gene>
<reference evidence="1 2" key="1">
    <citation type="submission" date="2017-02" db="EMBL/GenBank/DDBJ databases">
        <authorList>
            <person name="Peterson S.W."/>
        </authorList>
    </citation>
    <scope>NUCLEOTIDE SEQUENCE [LARGE SCALE GENOMIC DNA]</scope>
    <source>
        <strain evidence="1 2">ATCC 49788</strain>
    </source>
</reference>
<organism evidence="1 2">
    <name type="scientific">Thiothrix eikelboomii</name>
    <dbReference type="NCBI Taxonomy" id="92487"/>
    <lineage>
        <taxon>Bacteria</taxon>
        <taxon>Pseudomonadati</taxon>
        <taxon>Pseudomonadota</taxon>
        <taxon>Gammaproteobacteria</taxon>
        <taxon>Thiotrichales</taxon>
        <taxon>Thiotrichaceae</taxon>
        <taxon>Thiothrix</taxon>
    </lineage>
</organism>
<protein>
    <submittedName>
        <fullName evidence="1">Uncharacterized protein</fullName>
    </submittedName>
</protein>
<evidence type="ECO:0000313" key="2">
    <source>
        <dbReference type="Proteomes" id="UP000190460"/>
    </source>
</evidence>
<proteinExistence type="predicted"/>
<dbReference type="Proteomes" id="UP000190460">
    <property type="component" value="Unassembled WGS sequence"/>
</dbReference>
<name>A0A1T4Y6P7_9GAMM</name>
<dbReference type="EMBL" id="FUYB01000047">
    <property type="protein sequence ID" value="SKA97477.1"/>
    <property type="molecule type" value="Genomic_DNA"/>
</dbReference>
<sequence>MSSNRTANLLRDEKLEVSKTIETTTRKAAGGLSINLGFVRFGGGAGNSTTTTTEKNSTQRIMSGSFVSDLVRENASALQIDCVSSNSAECDQWIEKISDFFLREAPKISAELKEQADGSYQLGNKELGYATLGKLQADELIKTKNNLSTDMSAVSDSADNKAEVKHQNKITFDDDIEWEFKGDRWIPTKVDLYVVDTARLKEAIQLSITKTTISKDKKEYSVLFTYPAAHLAEQAERWQPVSQSVKEKIRAGKKFAVVFYSGCYDQIACSRDNTGYGTDNNGDRNNAKDPMGTLLFGQMYQVTYHKNAEGKHVWKVSGIQEDGMVFISPSHEYDEDYIERNEMVLWGAVFKFDESASVFYNGFGLVGRIVFLEE</sequence>
<dbReference type="AlphaFoldDB" id="A0A1T4Y6P7"/>